<reference evidence="2 3" key="1">
    <citation type="journal article" date="2018" name="Sci. Rep.">
        <title>Genome Features and Biochemical Characteristics of a Robust, Fast Growing and Naturally Transformable Cyanobacterium Synechococcus elongatus PCC 11801 Isolated from India.</title>
        <authorList>
            <person name="Jaiswal D."/>
            <person name="Sengupta A."/>
            <person name="Sohoni S."/>
            <person name="Sengupta S."/>
            <person name="Phadnavis A.G."/>
            <person name="Pakrasi H.B."/>
            <person name="Wangikar P.P."/>
        </authorList>
    </citation>
    <scope>NUCLEOTIDE SEQUENCE [LARGE SCALE GENOMIC DNA]</scope>
    <source>
        <strain evidence="2 3">PCC 11801</strain>
    </source>
</reference>
<evidence type="ECO:0000313" key="3">
    <source>
        <dbReference type="Proteomes" id="UP000267249"/>
    </source>
</evidence>
<keyword evidence="2" id="KW-0489">Methyltransferase</keyword>
<proteinExistence type="predicted"/>
<dbReference type="SUPFAM" id="SSF53335">
    <property type="entry name" value="S-adenosyl-L-methionine-dependent methyltransferases"/>
    <property type="match status" value="1"/>
</dbReference>
<dbReference type="EMBL" id="CP030139">
    <property type="protein sequence ID" value="AZB73336.1"/>
    <property type="molecule type" value="Genomic_DNA"/>
</dbReference>
<dbReference type="Gene3D" id="3.40.50.150">
    <property type="entry name" value="Vaccinia Virus protein VP39"/>
    <property type="match status" value="1"/>
</dbReference>
<accession>A0AAN1QQ48</accession>
<keyword evidence="2" id="KW-0808">Transferase</keyword>
<sequence length="218" mass="24826">MTGLKPWLTSAQRSKLDGSDDALFYEQPRFVTHVDDAFLKRLTQLYRDRLKSGSRVLDLMSSWVSHLPEDMQFETVVGHGLNAQELARNPRFDRWFVQNLNQQPSIPEPDASFDAVLIAVSIQYLQYPERVLAEVRRVLRPGGQLIISFSNRLFYSKAIAAWRDGSEAQRLALVQEYIRQTAGFSKPEVIAEVNSPLGWQQWLGLGQDPFYAVLATAV</sequence>
<dbReference type="RefSeq" id="WP_208674049.1">
    <property type="nucleotide sequence ID" value="NZ_CP030139.2"/>
</dbReference>
<protein>
    <submittedName>
        <fullName evidence="2">Class I SAM-dependent methyltransferase</fullName>
    </submittedName>
</protein>
<dbReference type="Pfam" id="PF08241">
    <property type="entry name" value="Methyltransf_11"/>
    <property type="match status" value="1"/>
</dbReference>
<dbReference type="GO" id="GO:0008757">
    <property type="term" value="F:S-adenosylmethionine-dependent methyltransferase activity"/>
    <property type="evidence" value="ECO:0007669"/>
    <property type="project" value="InterPro"/>
</dbReference>
<evidence type="ECO:0000259" key="1">
    <source>
        <dbReference type="Pfam" id="PF08241"/>
    </source>
</evidence>
<dbReference type="PANTHER" id="PTHR43036:SF2">
    <property type="entry name" value="OS04G0481300 PROTEIN"/>
    <property type="match status" value="1"/>
</dbReference>
<dbReference type="GO" id="GO:0032259">
    <property type="term" value="P:methylation"/>
    <property type="evidence" value="ECO:0007669"/>
    <property type="project" value="UniProtKB-KW"/>
</dbReference>
<dbReference type="Proteomes" id="UP000267249">
    <property type="component" value="Chromosome"/>
</dbReference>
<feature type="domain" description="Methyltransferase type 11" evidence="1">
    <location>
        <begin position="94"/>
        <end position="147"/>
    </location>
</feature>
<evidence type="ECO:0000313" key="2">
    <source>
        <dbReference type="EMBL" id="AZB73336.1"/>
    </source>
</evidence>
<gene>
    <name evidence="2" type="ORF">DOP62_12000</name>
</gene>
<dbReference type="CDD" id="cd02440">
    <property type="entry name" value="AdoMet_MTases"/>
    <property type="match status" value="1"/>
</dbReference>
<dbReference type="InterPro" id="IPR013216">
    <property type="entry name" value="Methyltransf_11"/>
</dbReference>
<dbReference type="InterPro" id="IPR029063">
    <property type="entry name" value="SAM-dependent_MTases_sf"/>
</dbReference>
<organism evidence="2 3">
    <name type="scientific">Synechococcus elongatus PCC 11801</name>
    <dbReference type="NCBI Taxonomy" id="2219813"/>
    <lineage>
        <taxon>Bacteria</taxon>
        <taxon>Bacillati</taxon>
        <taxon>Cyanobacteriota</taxon>
        <taxon>Cyanophyceae</taxon>
        <taxon>Synechococcales</taxon>
        <taxon>Synechococcaceae</taxon>
        <taxon>Synechococcus</taxon>
    </lineage>
</organism>
<name>A0AAN1QQ48_SYNEL</name>
<dbReference type="AlphaFoldDB" id="A0AAN1QQ48"/>
<dbReference type="PANTHER" id="PTHR43036">
    <property type="entry name" value="OSJNBB0011N17.9 PROTEIN"/>
    <property type="match status" value="1"/>
</dbReference>